<accession>A0ABT9YFJ8</accession>
<reference evidence="2 3" key="1">
    <citation type="submission" date="2023-07" db="EMBL/GenBank/DDBJ databases">
        <title>Genomic Encyclopedia of Type Strains, Phase IV (KMG-IV): sequencing the most valuable type-strain genomes for metagenomic binning, comparative biology and taxonomic classification.</title>
        <authorList>
            <person name="Goeker M."/>
        </authorList>
    </citation>
    <scope>NUCLEOTIDE SEQUENCE [LARGE SCALE GENOMIC DNA]</scope>
    <source>
        <strain evidence="2 3">DSM 19154</strain>
    </source>
</reference>
<comment type="caution">
    <text evidence="2">The sequence shown here is derived from an EMBL/GenBank/DDBJ whole genome shotgun (WGS) entry which is preliminary data.</text>
</comment>
<dbReference type="EMBL" id="JAUSUA010000001">
    <property type="protein sequence ID" value="MDQ0206280.1"/>
    <property type="molecule type" value="Genomic_DNA"/>
</dbReference>
<dbReference type="NCBIfam" id="NF047420">
    <property type="entry name" value="EF_P_mod_YmfI"/>
    <property type="match status" value="1"/>
</dbReference>
<dbReference type="CDD" id="cd05233">
    <property type="entry name" value="SDR_c"/>
    <property type="match status" value="1"/>
</dbReference>
<dbReference type="PANTHER" id="PTHR42879:SF2">
    <property type="entry name" value="3-OXOACYL-[ACYL-CARRIER-PROTEIN] REDUCTASE FABG"/>
    <property type="match status" value="1"/>
</dbReference>
<organism evidence="2 3">
    <name type="scientific">Alkalicoccobacillus murimartini</name>
    <dbReference type="NCBI Taxonomy" id="171685"/>
    <lineage>
        <taxon>Bacteria</taxon>
        <taxon>Bacillati</taxon>
        <taxon>Bacillota</taxon>
        <taxon>Bacilli</taxon>
        <taxon>Bacillales</taxon>
        <taxon>Bacillaceae</taxon>
        <taxon>Alkalicoccobacillus</taxon>
    </lineage>
</organism>
<dbReference type="Gene3D" id="3.40.50.720">
    <property type="entry name" value="NAD(P)-binding Rossmann-like Domain"/>
    <property type="match status" value="1"/>
</dbReference>
<dbReference type="PRINTS" id="PR00081">
    <property type="entry name" value="GDHRDH"/>
</dbReference>
<dbReference type="GO" id="GO:0016787">
    <property type="term" value="F:hydrolase activity"/>
    <property type="evidence" value="ECO:0007669"/>
    <property type="project" value="UniProtKB-KW"/>
</dbReference>
<dbReference type="PRINTS" id="PR00080">
    <property type="entry name" value="SDRFAMILY"/>
</dbReference>
<name>A0ABT9YFJ8_9BACI</name>
<evidence type="ECO:0000313" key="3">
    <source>
        <dbReference type="Proteomes" id="UP001225034"/>
    </source>
</evidence>
<keyword evidence="2" id="KW-0560">Oxidoreductase</keyword>
<sequence>MSVANAHILITGASGDIGSAIAKKIAKPGVTMYLHYCHHKESVEQTQQDCVSQGADAVIIQADLSHEHGSSRLLEQVAGSIDILIHTAGHSLEGLLTDVGDQELSELMTVHLLNPIKITRQLLPAMIRKQSGKIIAITSIWGVTGASYEVAYSAAKGGMNSFVKGLAKEVAPSGIQVNAVAPGAIDTKMMQTYNSEDLRLIKEEIPAGKLGSPEDIANAVEFLASSGSSYINGQIIEINGAWH</sequence>
<dbReference type="InterPro" id="IPR020904">
    <property type="entry name" value="Sc_DH/Rdtase_CS"/>
</dbReference>
<dbReference type="SUPFAM" id="SSF51735">
    <property type="entry name" value="NAD(P)-binding Rossmann-fold domains"/>
    <property type="match status" value="1"/>
</dbReference>
<protein>
    <submittedName>
        <fullName evidence="2">3-oxoacyl-[acyl-carrier protein] reductase</fullName>
        <ecNumber evidence="2">1.1.1.100</ecNumber>
    </submittedName>
</protein>
<dbReference type="Proteomes" id="UP001225034">
    <property type="component" value="Unassembled WGS sequence"/>
</dbReference>
<proteinExistence type="inferred from homology"/>
<evidence type="ECO:0000256" key="1">
    <source>
        <dbReference type="ARBA" id="ARBA00006484"/>
    </source>
</evidence>
<dbReference type="EC" id="1.1.1.100" evidence="2"/>
<dbReference type="Pfam" id="PF13561">
    <property type="entry name" value="adh_short_C2"/>
    <property type="match status" value="1"/>
</dbReference>
<keyword evidence="3" id="KW-1185">Reference proteome</keyword>
<gene>
    <name evidence="2" type="ORF">J2S05_001054</name>
</gene>
<dbReference type="InterPro" id="IPR002347">
    <property type="entry name" value="SDR_fam"/>
</dbReference>
<dbReference type="PROSITE" id="PS00061">
    <property type="entry name" value="ADH_SHORT"/>
    <property type="match status" value="1"/>
</dbReference>
<dbReference type="GO" id="GO:0004316">
    <property type="term" value="F:3-oxoacyl-[acyl-carrier-protein] reductase (NADPH) activity"/>
    <property type="evidence" value="ECO:0007669"/>
    <property type="project" value="UniProtKB-EC"/>
</dbReference>
<keyword evidence="2" id="KW-0378">Hydrolase</keyword>
<evidence type="ECO:0000313" key="2">
    <source>
        <dbReference type="EMBL" id="MDQ0206280.1"/>
    </source>
</evidence>
<dbReference type="RefSeq" id="WP_306980558.1">
    <property type="nucleotide sequence ID" value="NZ_JAUSUA010000001.1"/>
</dbReference>
<dbReference type="InterPro" id="IPR036291">
    <property type="entry name" value="NAD(P)-bd_dom_sf"/>
</dbReference>
<comment type="similarity">
    <text evidence="1">Belongs to the short-chain dehydrogenases/reductases (SDR) family.</text>
</comment>
<dbReference type="InterPro" id="IPR050259">
    <property type="entry name" value="SDR"/>
</dbReference>
<dbReference type="PANTHER" id="PTHR42879">
    <property type="entry name" value="3-OXOACYL-(ACYL-CARRIER-PROTEIN) REDUCTASE"/>
    <property type="match status" value="1"/>
</dbReference>